<gene>
    <name evidence="3" type="ORF">MEUPH1_LOCUS10753</name>
    <name evidence="1" type="ORF">MEUPH1_LOCUS8709</name>
    <name evidence="2" type="ORF">MEUPH1_LOCUS9040</name>
</gene>
<dbReference type="EMBL" id="CARXXK010000002">
    <property type="protein sequence ID" value="CAI6352470.1"/>
    <property type="molecule type" value="Genomic_DNA"/>
</dbReference>
<evidence type="ECO:0000313" key="1">
    <source>
        <dbReference type="EMBL" id="CAI6352470.1"/>
    </source>
</evidence>
<proteinExistence type="predicted"/>
<evidence type="ECO:0000313" key="3">
    <source>
        <dbReference type="EMBL" id="CAI6354816.1"/>
    </source>
</evidence>
<dbReference type="Proteomes" id="UP001160148">
    <property type="component" value="Unassembled WGS sequence"/>
</dbReference>
<evidence type="ECO:0000313" key="4">
    <source>
        <dbReference type="Proteomes" id="UP001160148"/>
    </source>
</evidence>
<organism evidence="1 4">
    <name type="scientific">Macrosiphum euphorbiae</name>
    <name type="common">potato aphid</name>
    <dbReference type="NCBI Taxonomy" id="13131"/>
    <lineage>
        <taxon>Eukaryota</taxon>
        <taxon>Metazoa</taxon>
        <taxon>Ecdysozoa</taxon>
        <taxon>Arthropoda</taxon>
        <taxon>Hexapoda</taxon>
        <taxon>Insecta</taxon>
        <taxon>Pterygota</taxon>
        <taxon>Neoptera</taxon>
        <taxon>Paraneoptera</taxon>
        <taxon>Hemiptera</taxon>
        <taxon>Sternorrhyncha</taxon>
        <taxon>Aphidomorpha</taxon>
        <taxon>Aphidoidea</taxon>
        <taxon>Aphididae</taxon>
        <taxon>Macrosiphini</taxon>
        <taxon>Macrosiphum</taxon>
    </lineage>
</organism>
<accession>A0AAV0W9B7</accession>
<comment type="caution">
    <text evidence="1">The sequence shown here is derived from an EMBL/GenBank/DDBJ whole genome shotgun (WGS) entry which is preliminary data.</text>
</comment>
<dbReference type="AlphaFoldDB" id="A0AAV0W9B7"/>
<evidence type="ECO:0008006" key="5">
    <source>
        <dbReference type="Google" id="ProtNLM"/>
    </source>
</evidence>
<name>A0AAV0W9B7_9HEMI</name>
<evidence type="ECO:0000313" key="2">
    <source>
        <dbReference type="EMBL" id="CAI6352846.1"/>
    </source>
</evidence>
<keyword evidence="4" id="KW-1185">Reference proteome</keyword>
<sequence>MANYKGLPKQSVVNCKLNKGEMTFARNGPQICVKWKDTRDFLLLSTVHSADMKPVTKSKRWRNSKVEINL</sequence>
<dbReference type="EMBL" id="CARXXK010000002">
    <property type="protein sequence ID" value="CAI6352846.1"/>
    <property type="molecule type" value="Genomic_DNA"/>
</dbReference>
<dbReference type="EMBL" id="CARXXK010000002">
    <property type="protein sequence ID" value="CAI6354816.1"/>
    <property type="molecule type" value="Genomic_DNA"/>
</dbReference>
<reference evidence="1 4" key="1">
    <citation type="submission" date="2023-01" db="EMBL/GenBank/DDBJ databases">
        <authorList>
            <person name="Whitehead M."/>
        </authorList>
    </citation>
    <scope>NUCLEOTIDE SEQUENCE [LARGE SCALE GENOMIC DNA]</scope>
</reference>
<protein>
    <recommendedName>
        <fullName evidence="5">PiggyBac transposable element-derived protein domain-containing protein</fullName>
    </recommendedName>
</protein>